<feature type="domain" description="HTH lacI-type" evidence="4">
    <location>
        <begin position="2"/>
        <end position="56"/>
    </location>
</feature>
<evidence type="ECO:0000256" key="2">
    <source>
        <dbReference type="ARBA" id="ARBA00023125"/>
    </source>
</evidence>
<evidence type="ECO:0000256" key="1">
    <source>
        <dbReference type="ARBA" id="ARBA00023015"/>
    </source>
</evidence>
<evidence type="ECO:0000313" key="6">
    <source>
        <dbReference type="Proteomes" id="UP000281391"/>
    </source>
</evidence>
<dbReference type="SMART" id="SM00354">
    <property type="entry name" value="HTH_LACI"/>
    <property type="match status" value="1"/>
</dbReference>
<evidence type="ECO:0000259" key="4">
    <source>
        <dbReference type="PROSITE" id="PS50932"/>
    </source>
</evidence>
<dbReference type="KEGG" id="sof:NCTC11214_02783"/>
<dbReference type="Gene3D" id="1.10.260.40">
    <property type="entry name" value="lambda repressor-like DNA-binding domains"/>
    <property type="match status" value="1"/>
</dbReference>
<evidence type="ECO:0000313" key="5">
    <source>
        <dbReference type="EMBL" id="VDZ58441.1"/>
    </source>
</evidence>
<reference evidence="5 6" key="1">
    <citation type="submission" date="2018-12" db="EMBL/GenBank/DDBJ databases">
        <authorList>
            <consortium name="Pathogen Informatics"/>
        </authorList>
    </citation>
    <scope>NUCLEOTIDE SEQUENCE [LARGE SCALE GENOMIC DNA]</scope>
    <source>
        <strain evidence="5 6">NCTC11214</strain>
    </source>
</reference>
<dbReference type="InterPro" id="IPR000843">
    <property type="entry name" value="HTH_LacI"/>
</dbReference>
<dbReference type="EMBL" id="LR134117">
    <property type="protein sequence ID" value="VDZ58441.1"/>
    <property type="molecule type" value="Genomic_DNA"/>
</dbReference>
<dbReference type="InterPro" id="IPR010982">
    <property type="entry name" value="Lambda_DNA-bd_dom_sf"/>
</dbReference>
<dbReference type="PANTHER" id="PTHR30146:SF67">
    <property type="entry name" value="HTH-TYPE TRANSCRIPTIONAL REGULATOR ASCG"/>
    <property type="match status" value="1"/>
</dbReference>
<protein>
    <submittedName>
        <fullName evidence="5">Cryptic asc operon repressor</fullName>
    </submittedName>
</protein>
<dbReference type="Pfam" id="PF00356">
    <property type="entry name" value="LacI"/>
    <property type="match status" value="1"/>
</dbReference>
<dbReference type="CDD" id="cd01392">
    <property type="entry name" value="HTH_LacI"/>
    <property type="match status" value="1"/>
</dbReference>
<dbReference type="PANTHER" id="PTHR30146">
    <property type="entry name" value="LACI-RELATED TRANSCRIPTIONAL REPRESSOR"/>
    <property type="match status" value="1"/>
</dbReference>
<keyword evidence="2" id="KW-0238">DNA-binding</keyword>
<dbReference type="PROSITE" id="PS50932">
    <property type="entry name" value="HTH_LACI_2"/>
    <property type="match status" value="1"/>
</dbReference>
<dbReference type="SUPFAM" id="SSF47413">
    <property type="entry name" value="lambda repressor-like DNA-binding domains"/>
    <property type="match status" value="1"/>
</dbReference>
<dbReference type="GO" id="GO:0000976">
    <property type="term" value="F:transcription cis-regulatory region binding"/>
    <property type="evidence" value="ECO:0007669"/>
    <property type="project" value="TreeGrafter"/>
</dbReference>
<dbReference type="PRINTS" id="PR00036">
    <property type="entry name" value="HTHLACI"/>
</dbReference>
<dbReference type="GO" id="GO:0003700">
    <property type="term" value="F:DNA-binding transcription factor activity"/>
    <property type="evidence" value="ECO:0007669"/>
    <property type="project" value="TreeGrafter"/>
</dbReference>
<dbReference type="AlphaFoldDB" id="A0A3S4EB57"/>
<name>A0A3S4EB57_SEROD</name>
<evidence type="ECO:0000256" key="3">
    <source>
        <dbReference type="ARBA" id="ARBA00023163"/>
    </source>
</evidence>
<gene>
    <name evidence="5" type="primary">ascG_5</name>
    <name evidence="5" type="ORF">NCTC11214_02783</name>
</gene>
<keyword evidence="3" id="KW-0804">Transcription</keyword>
<proteinExistence type="predicted"/>
<organism evidence="5 6">
    <name type="scientific">Serratia odorifera</name>
    <dbReference type="NCBI Taxonomy" id="618"/>
    <lineage>
        <taxon>Bacteria</taxon>
        <taxon>Pseudomonadati</taxon>
        <taxon>Pseudomonadota</taxon>
        <taxon>Gammaproteobacteria</taxon>
        <taxon>Enterobacterales</taxon>
        <taxon>Yersiniaceae</taxon>
        <taxon>Serratia</taxon>
    </lineage>
</organism>
<dbReference type="Proteomes" id="UP000281391">
    <property type="component" value="Chromosome"/>
</dbReference>
<accession>A0A3S4EB57</accession>
<keyword evidence="1" id="KW-0805">Transcription regulation</keyword>
<sequence length="84" mass="9327">MITMLDVSIRAGVSKATVSRVLNGTGQVKKSTRDAVFKAMDELGYRPNFLASRWRTKAPIAWPGGVQFRWPLLWPPAAPGRQTD</sequence>